<dbReference type="Proteomes" id="UP001501920">
    <property type="component" value="Chromosome 16"/>
</dbReference>
<keyword evidence="4" id="KW-0677">Repeat</keyword>
<dbReference type="CDD" id="cd20912">
    <property type="entry name" value="AIR_RAP80-like"/>
    <property type="match status" value="1"/>
</dbReference>
<evidence type="ECO:0000256" key="8">
    <source>
        <dbReference type="ARBA" id="ARBA00023242"/>
    </source>
</evidence>
<dbReference type="InterPro" id="IPR003903">
    <property type="entry name" value="UIM_dom"/>
</dbReference>
<reference evidence="13" key="3">
    <citation type="submission" date="2025-09" db="UniProtKB">
        <authorList>
            <consortium name="Ensembl"/>
        </authorList>
    </citation>
    <scope>IDENTIFICATION</scope>
</reference>
<dbReference type="OMA" id="PVTEIEM"/>
<feature type="compositionally biased region" description="Pro residues" evidence="11">
    <location>
        <begin position="189"/>
        <end position="198"/>
    </location>
</feature>
<feature type="domain" description="RAP80 N-terminal" evidence="12">
    <location>
        <begin position="62"/>
        <end position="110"/>
    </location>
</feature>
<dbReference type="GO" id="GO:0006302">
    <property type="term" value="P:double-strand break repair"/>
    <property type="evidence" value="ECO:0007669"/>
    <property type="project" value="InterPro"/>
</dbReference>
<keyword evidence="5" id="KW-0227">DNA damage</keyword>
<feature type="region of interest" description="Disordered" evidence="11">
    <location>
        <begin position="605"/>
        <end position="801"/>
    </location>
</feature>
<evidence type="ECO:0000313" key="14">
    <source>
        <dbReference type="Proteomes" id="UP001501920"/>
    </source>
</evidence>
<evidence type="ECO:0000256" key="11">
    <source>
        <dbReference type="SAM" id="MobiDB-lite"/>
    </source>
</evidence>
<evidence type="ECO:0000256" key="2">
    <source>
        <dbReference type="ARBA" id="ARBA00006465"/>
    </source>
</evidence>
<feature type="compositionally biased region" description="Low complexity" evidence="11">
    <location>
        <begin position="786"/>
        <end position="797"/>
    </location>
</feature>
<reference evidence="13" key="2">
    <citation type="submission" date="2025-08" db="UniProtKB">
        <authorList>
            <consortium name="Ensembl"/>
        </authorList>
    </citation>
    <scope>IDENTIFICATION</scope>
</reference>
<evidence type="ECO:0000256" key="10">
    <source>
        <dbReference type="ARBA" id="ARBA00031558"/>
    </source>
</evidence>
<evidence type="ECO:0000256" key="4">
    <source>
        <dbReference type="ARBA" id="ARBA00022737"/>
    </source>
</evidence>
<accession>A0A3B4E1Z0</accession>
<reference evidence="13 14" key="1">
    <citation type="submission" date="2020-10" db="EMBL/GenBank/DDBJ databases">
        <title>Pygocentrus nattereri (red-bellied piranha) genome, fPygNat1, primary haplotype.</title>
        <authorList>
            <person name="Myers G."/>
            <person name="Meyer A."/>
            <person name="Karagic N."/>
            <person name="Pippel M."/>
            <person name="Winkler S."/>
            <person name="Tracey A."/>
            <person name="Wood J."/>
            <person name="Formenti G."/>
            <person name="Howe K."/>
            <person name="Fedrigo O."/>
            <person name="Jarvis E.D."/>
        </authorList>
    </citation>
    <scope>NUCLEOTIDE SEQUENCE [LARGE SCALE GENOMIC DNA]</scope>
</reference>
<feature type="region of interest" description="Disordered" evidence="11">
    <location>
        <begin position="325"/>
        <end position="388"/>
    </location>
</feature>
<dbReference type="SMART" id="SM00726">
    <property type="entry name" value="UIM"/>
    <property type="match status" value="2"/>
</dbReference>
<keyword evidence="6" id="KW-0156">Chromatin regulator</keyword>
<name>A0A3B4E1Z0_PYGNA</name>
<feature type="compositionally biased region" description="Low complexity" evidence="11">
    <location>
        <begin position="179"/>
        <end position="188"/>
    </location>
</feature>
<comment type="similarity">
    <text evidence="2">Belongs to the RAP80 family.</text>
</comment>
<feature type="compositionally biased region" description="Polar residues" evidence="11">
    <location>
        <begin position="685"/>
        <end position="713"/>
    </location>
</feature>
<feature type="compositionally biased region" description="Basic and acidic residues" evidence="11">
    <location>
        <begin position="646"/>
        <end position="660"/>
    </location>
</feature>
<evidence type="ECO:0000256" key="9">
    <source>
        <dbReference type="ARBA" id="ARBA00029973"/>
    </source>
</evidence>
<gene>
    <name evidence="13" type="primary">TP53BP1</name>
</gene>
<dbReference type="GO" id="GO:0070531">
    <property type="term" value="C:BRCA1-A complex"/>
    <property type="evidence" value="ECO:0007669"/>
    <property type="project" value="InterPro"/>
</dbReference>
<dbReference type="InterPro" id="IPR038868">
    <property type="entry name" value="RAP80"/>
</dbReference>
<dbReference type="GO" id="GO:0070530">
    <property type="term" value="F:K63-linked polyubiquitin modification-dependent protein binding"/>
    <property type="evidence" value="ECO:0007669"/>
    <property type="project" value="InterPro"/>
</dbReference>
<dbReference type="PANTHER" id="PTHR15932">
    <property type="entry name" value="UBIQUITIN INTERACTION MOTIF-CONTAINING PROTEIN 1"/>
    <property type="match status" value="1"/>
</dbReference>
<dbReference type="PANTHER" id="PTHR15932:SF2">
    <property type="entry name" value="BRCA1-A COMPLEX SUBUNIT RAP80"/>
    <property type="match status" value="1"/>
</dbReference>
<evidence type="ECO:0000313" key="13">
    <source>
        <dbReference type="Ensembl" id="ENSPNAP00000029708.1"/>
    </source>
</evidence>
<feature type="compositionally biased region" description="Basic and acidic residues" evidence="11">
    <location>
        <begin position="325"/>
        <end position="348"/>
    </location>
</feature>
<feature type="region of interest" description="Disordered" evidence="11">
    <location>
        <begin position="913"/>
        <end position="943"/>
    </location>
</feature>
<dbReference type="AlphaFoldDB" id="A0A3B4E1Z0"/>
<dbReference type="GO" id="GO:0042393">
    <property type="term" value="F:histone binding"/>
    <property type="evidence" value="ECO:0007669"/>
    <property type="project" value="TreeGrafter"/>
</dbReference>
<protein>
    <recommendedName>
        <fullName evidence="3">BRCA1-A complex subunit RAP80</fullName>
    </recommendedName>
    <alternativeName>
        <fullName evidence="10">Receptor-associated protein 80</fullName>
    </alternativeName>
    <alternativeName>
        <fullName evidence="9">Ubiquitin interaction motif-containing protein 1</fullName>
    </alternativeName>
</protein>
<feature type="compositionally biased region" description="Basic and acidic residues" evidence="11">
    <location>
        <begin position="13"/>
        <end position="22"/>
    </location>
</feature>
<feature type="compositionally biased region" description="Basic and acidic residues" evidence="11">
    <location>
        <begin position="618"/>
        <end position="637"/>
    </location>
</feature>
<dbReference type="PROSITE" id="PS50330">
    <property type="entry name" value="UIM"/>
    <property type="match status" value="1"/>
</dbReference>
<evidence type="ECO:0000256" key="1">
    <source>
        <dbReference type="ARBA" id="ARBA00004123"/>
    </source>
</evidence>
<feature type="region of interest" description="Disordered" evidence="11">
    <location>
        <begin position="1"/>
        <end position="208"/>
    </location>
</feature>
<sequence length="994" mass="111658">MPRRKRTTPQNEGQRKVRRADDNQDEDTLVISDSENEQEENAVVKMSPREARRRERGSRSQMQDMTEEEMLDLAMRLSKQEASSAAQRQQLEDDDMRKAIAESLHVSQSEALDVTSEPASSTTKPSQDPVTVTTHLRRKLSFPYKTEMTKASDDEVTSAAESGEHSVQDIKPLLPMPDLSQQTLSQPSLPSPCLPPVPSTTSQECYCTQWKDPDEQVLKTESLEDEPSQSDSQAQGSPIFLQQCSVRLNQDAVITSRASWNPLSVQDSSLSLTCLDSSQLTHQQNPSPYKSPVFAKTDPKGSIELTKDEVSCTLKDNFVGKVCTPKEEDSEKAKESSSHKKQLHESRDPRKRLSLYIKSQPSPHTSVPDDGVGPEQETVQPKQLKDDCHRASSNAVLERFPNSEKMPLHVESQSLGEFTSHMVLHLSDDDEEEEEEKVVDPSPVFHQEHVLRPGHSRLSPTQPCCSPPTVATAQSCSCTHEHSTQSSDSQHVCVRRKFTSKTTCPAEPDQLEVGFLKKPACDSRHAHLTDGKGDGLVSYYWGVPFCPRGQSPDDYTRVILSQLEVYEKSLKEAQRQLLHKAEWSLPLFPCPAERPFGRRMKRHRAPQLLEEEEDEESEKVMEEKKRELVEEEKKKELDEEADEDRAESRGDSEKEVEHGQSETYVVVSSPETQVELVNSPLLIGQNGSSNAIKPSSCTKSGPQDLSDDTQIQQPDEHEDIQNENYDEENTVCPETQMTEDNTPELMVTSPAQPQSWAESEVMEVDEGEAAEEERMEQEQAEEEEQQQQQQNESAPAQSQKVECPMCSRLFPISKIEVHAAYCDGNTEDQEQQDDLSQMLTLRKRTRRIPTEETLSGSENRSEQREKCYLCQRFFPSKQYSHHVEKCLQQKGPRNNQGNGLLSALHQAERVHLDDDDGAGPSDITNKNHGGLADSSEVAEAGGNGNCPASGFHVSSSPIKSFTSISEATDCLIDFQQQYSAKSSQRLGRKRKFKR</sequence>
<dbReference type="Pfam" id="PF18282">
    <property type="entry name" value="RAP80_UIM"/>
    <property type="match status" value="1"/>
</dbReference>
<dbReference type="OrthoDB" id="7536094at2759"/>
<organism evidence="13 14">
    <name type="scientific">Pygocentrus nattereri</name>
    <name type="common">Red-bellied piranha</name>
    <dbReference type="NCBI Taxonomy" id="42514"/>
    <lineage>
        <taxon>Eukaryota</taxon>
        <taxon>Metazoa</taxon>
        <taxon>Chordata</taxon>
        <taxon>Craniata</taxon>
        <taxon>Vertebrata</taxon>
        <taxon>Euteleostomi</taxon>
        <taxon>Actinopterygii</taxon>
        <taxon>Neopterygii</taxon>
        <taxon>Teleostei</taxon>
        <taxon>Ostariophysi</taxon>
        <taxon>Characiformes</taxon>
        <taxon>Characoidei</taxon>
        <taxon>Pygocentrus</taxon>
    </lineage>
</organism>
<dbReference type="Ensembl" id="ENSPNAT00000017088.2">
    <property type="protein sequence ID" value="ENSPNAP00000029708.1"/>
    <property type="gene ID" value="ENSPNAG00000016010.2"/>
</dbReference>
<dbReference type="GO" id="GO:0045739">
    <property type="term" value="P:positive regulation of DNA repair"/>
    <property type="evidence" value="ECO:0007669"/>
    <property type="project" value="TreeGrafter"/>
</dbReference>
<evidence type="ECO:0000256" key="7">
    <source>
        <dbReference type="ARBA" id="ARBA00023204"/>
    </source>
</evidence>
<keyword evidence="14" id="KW-1185">Reference proteome</keyword>
<evidence type="ECO:0000256" key="3">
    <source>
        <dbReference type="ARBA" id="ARBA00021660"/>
    </source>
</evidence>
<dbReference type="STRING" id="42514.ENSPNAP00000029708"/>
<comment type="subcellular location">
    <subcellularLocation>
        <location evidence="1">Nucleus</location>
    </subcellularLocation>
</comment>
<evidence type="ECO:0000256" key="5">
    <source>
        <dbReference type="ARBA" id="ARBA00022763"/>
    </source>
</evidence>
<keyword evidence="8" id="KW-0539">Nucleus</keyword>
<dbReference type="GO" id="GO:0006325">
    <property type="term" value="P:chromatin organization"/>
    <property type="evidence" value="ECO:0007669"/>
    <property type="project" value="UniProtKB-KW"/>
</dbReference>
<dbReference type="Gene3D" id="6.10.250.1800">
    <property type="match status" value="1"/>
</dbReference>
<feature type="compositionally biased region" description="Acidic residues" evidence="11">
    <location>
        <begin position="23"/>
        <end position="40"/>
    </location>
</feature>
<feature type="compositionally biased region" description="Polar residues" evidence="11">
    <location>
        <begin position="117"/>
        <end position="134"/>
    </location>
</feature>
<evidence type="ECO:0000259" key="12">
    <source>
        <dbReference type="Pfam" id="PF18282"/>
    </source>
</evidence>
<proteinExistence type="inferred from homology"/>
<dbReference type="GeneTree" id="ENSGT00390000007635"/>
<feature type="compositionally biased region" description="Acidic residues" evidence="11">
    <location>
        <begin position="760"/>
        <end position="785"/>
    </location>
</feature>
<evidence type="ECO:0000256" key="6">
    <source>
        <dbReference type="ARBA" id="ARBA00022853"/>
    </source>
</evidence>
<keyword evidence="7" id="KW-0234">DNA repair</keyword>
<feature type="compositionally biased region" description="Polar residues" evidence="11">
    <location>
        <begin position="80"/>
        <end position="89"/>
    </location>
</feature>
<dbReference type="InterPro" id="IPR040714">
    <property type="entry name" value="RAP80_UIM"/>
</dbReference>